<evidence type="ECO:0000313" key="4">
    <source>
        <dbReference type="Proteomes" id="UP000199427"/>
    </source>
</evidence>
<keyword evidence="2" id="KW-0732">Signal</keyword>
<feature type="chain" id="PRO_5011697893" evidence="2">
    <location>
        <begin position="25"/>
        <end position="349"/>
    </location>
</feature>
<dbReference type="STRING" id="571933.SAMN05216362_11027"/>
<feature type="compositionally biased region" description="Basic and acidic residues" evidence="1">
    <location>
        <begin position="145"/>
        <end position="179"/>
    </location>
</feature>
<reference evidence="3 4" key="1">
    <citation type="submission" date="2016-10" db="EMBL/GenBank/DDBJ databases">
        <authorList>
            <person name="de Groot N.N."/>
        </authorList>
    </citation>
    <scope>NUCLEOTIDE SEQUENCE [LARGE SCALE GENOMIC DNA]</scope>
    <source>
        <strain evidence="3 4">DSM 21633</strain>
    </source>
</reference>
<feature type="signal peptide" evidence="2">
    <location>
        <begin position="1"/>
        <end position="24"/>
    </location>
</feature>
<keyword evidence="4" id="KW-1185">Reference proteome</keyword>
<gene>
    <name evidence="3" type="ORF">SAMN05216362_11027</name>
</gene>
<dbReference type="SUPFAM" id="SSF53807">
    <property type="entry name" value="Helical backbone' metal receptor"/>
    <property type="match status" value="1"/>
</dbReference>
<proteinExistence type="predicted"/>
<evidence type="ECO:0000256" key="1">
    <source>
        <dbReference type="SAM" id="MobiDB-lite"/>
    </source>
</evidence>
<dbReference type="PROSITE" id="PS51257">
    <property type="entry name" value="PROKAR_LIPOPROTEIN"/>
    <property type="match status" value="1"/>
</dbReference>
<organism evidence="3 4">
    <name type="scientific">Piscibacillus halophilus</name>
    <dbReference type="NCBI Taxonomy" id="571933"/>
    <lineage>
        <taxon>Bacteria</taxon>
        <taxon>Bacillati</taxon>
        <taxon>Bacillota</taxon>
        <taxon>Bacilli</taxon>
        <taxon>Bacillales</taxon>
        <taxon>Bacillaceae</taxon>
        <taxon>Piscibacillus</taxon>
    </lineage>
</organism>
<dbReference type="EMBL" id="FOES01000010">
    <property type="protein sequence ID" value="SEQ28348.1"/>
    <property type="molecule type" value="Genomic_DNA"/>
</dbReference>
<evidence type="ECO:0000313" key="3">
    <source>
        <dbReference type="EMBL" id="SEQ28348.1"/>
    </source>
</evidence>
<feature type="region of interest" description="Disordered" evidence="1">
    <location>
        <begin position="135"/>
        <end position="179"/>
    </location>
</feature>
<dbReference type="Gene3D" id="3.40.50.1980">
    <property type="entry name" value="Nitrogenase molybdenum iron protein domain"/>
    <property type="match status" value="3"/>
</dbReference>
<dbReference type="InterPro" id="IPR050492">
    <property type="entry name" value="Bact_metal-bind_prot9"/>
</dbReference>
<accession>A0A1H9ETN2</accession>
<protein>
    <submittedName>
        <fullName evidence="3">Zinc transport system substrate-binding protein</fullName>
    </submittedName>
</protein>
<dbReference type="Proteomes" id="UP000199427">
    <property type="component" value="Unassembled WGS sequence"/>
</dbReference>
<dbReference type="PANTHER" id="PTHR42953:SF8">
    <property type="entry name" value="ZINT DOMAIN-CONTAINING PROTEIN"/>
    <property type="match status" value="1"/>
</dbReference>
<feature type="compositionally biased region" description="Acidic residues" evidence="1">
    <location>
        <begin position="135"/>
        <end position="144"/>
    </location>
</feature>
<dbReference type="GO" id="GO:0030001">
    <property type="term" value="P:metal ion transport"/>
    <property type="evidence" value="ECO:0007669"/>
    <property type="project" value="InterPro"/>
</dbReference>
<dbReference type="PANTHER" id="PTHR42953">
    <property type="entry name" value="HIGH-AFFINITY ZINC UPTAKE SYSTEM PROTEIN ZNUA-RELATED"/>
    <property type="match status" value="1"/>
</dbReference>
<evidence type="ECO:0000256" key="2">
    <source>
        <dbReference type="SAM" id="SignalP"/>
    </source>
</evidence>
<dbReference type="GO" id="GO:0046872">
    <property type="term" value="F:metal ion binding"/>
    <property type="evidence" value="ECO:0007669"/>
    <property type="project" value="InterPro"/>
</dbReference>
<dbReference type="InterPro" id="IPR006127">
    <property type="entry name" value="ZnuA-like"/>
</dbReference>
<dbReference type="Pfam" id="PF01297">
    <property type="entry name" value="ZnuA"/>
    <property type="match status" value="1"/>
</dbReference>
<name>A0A1H9ETN2_9BACI</name>
<dbReference type="RefSeq" id="WP_175615632.1">
    <property type="nucleotide sequence ID" value="NZ_CAESCL010000062.1"/>
</dbReference>
<sequence length="349" mass="40481">MKLLKMISVLFTLSILMTACNTNSNEDTQNDSERSIATSIYPIEYLVTEIAGDYVDVETIVPSGADAHSYEPSTKTMIELSSSDGFFFIGESMESFSEAMADTVQKENVELLKLAEHEPLFEDFHQGEAIEINSEDNEEHNDESEEHHDHEHEHDDAEHNHNEEHAHDESEGHHSHNHDVDPHFWLDPLRMVDAGEIVLDKLVSMYPEEEETFKQNFETFKSKMEELDEQYQESFDEEVSILVTHKSFSYIEQRYPVKQFSIRGISSAQEPSQRELQLLFDQIEELHIEHIILETSSDDRLAQTIADELGLEKYHLSNLSTRTEEEINEEKDYYDIMIDNLNVLNEINH</sequence>
<dbReference type="AlphaFoldDB" id="A0A1H9ETN2"/>